<reference evidence="20" key="1">
    <citation type="submission" date="2014-03" db="EMBL/GenBank/DDBJ databases">
        <authorList>
            <person name="Aksoy S."/>
            <person name="Warren W."/>
            <person name="Wilson R.K."/>
        </authorList>
    </citation>
    <scope>NUCLEOTIDE SEQUENCE [LARGE SCALE GENOMIC DNA]</scope>
    <source>
        <strain evidence="20">IAEA</strain>
    </source>
</reference>
<feature type="transmembrane region" description="Helical" evidence="18">
    <location>
        <begin position="91"/>
        <end position="111"/>
    </location>
</feature>
<dbReference type="VEuPathDB" id="VectorBase:GPAI044042"/>
<keyword evidence="11" id="KW-0458">Lysosome</keyword>
<evidence type="ECO:0000256" key="14">
    <source>
        <dbReference type="ARBA" id="ARBA00035708"/>
    </source>
</evidence>
<feature type="region of interest" description="Disordered" evidence="17">
    <location>
        <begin position="650"/>
        <end position="693"/>
    </location>
</feature>
<sequence>MSQCQCKITPNHVHALTPALSSKTFDEFGSKIQLHAHVLHMVAARFCEGGHICSLPRECCTQGCCPPYQSGPRQLPPPSDHVLNLFFISHWFFWCVVVAIILAILCAYSLWKKRRTLCGWGFNEHNAQSEGDSAGSCYAPPQYSRCNSFLHPPPPYTEVTSKPDLYPLVYTCNGDNGKNGSSYLMVQYFRNYIVRPAGSLSAASTVDSLSSSFICNINEANTLVPPPYSRAASPDVGFNSHFQQQYMMPRSASQVVCQNITNALAANGAGGQYEMNGNILGQQLYYGRGAGNHYATVTINSAMGRVGGVGGSVITDRIGNYNANPLDSESGTLYDEMDDSVERTSDHVNANVINSGEMRTLPNSTGFVQSQSDQHFRYITNSNSSISDIFVNNSCAAGIGGGGAATDSVSGTQRSEDTSVSGSVSGAAGGIGVVVHPQVGGTPVIYSNGSIKPNPLHRASTNPTQFTVESPRDPLYQSSNSIGGISITVPATCSADNSTILRNGNELRDLQMLRRSLETCCQLLQQQQKLPSGSFGVGDSPLRMNDLTKKYIDEGLLRSYFTSGTCSGVSSLANIGTPTSPPQATSPTGEVKEIIDQIRQLQEGVYKYEEDLFLRSTRPVLQQTLSSPSPTIIENNSKLQRIATMPEPQTNLIDNVGSNSGSGISPSASVANTPSSSSAAVGTSGNKLTSSKSLISSTGVSGIFNSSKRPSSLQQSKKRFYCSKPPSKAMYIPMMATNTVTSGNRCILKSPVSNVVASSFFVNRGNRSRKGWISRSAPTTPATPLPPNYLGDDSPLLHEHDEDQEGEQSAEMD</sequence>
<organism evidence="19 20">
    <name type="scientific">Glossina pallidipes</name>
    <name type="common">Tsetse fly</name>
    <dbReference type="NCBI Taxonomy" id="7398"/>
    <lineage>
        <taxon>Eukaryota</taxon>
        <taxon>Metazoa</taxon>
        <taxon>Ecdysozoa</taxon>
        <taxon>Arthropoda</taxon>
        <taxon>Hexapoda</taxon>
        <taxon>Insecta</taxon>
        <taxon>Pterygota</taxon>
        <taxon>Neoptera</taxon>
        <taxon>Endopterygota</taxon>
        <taxon>Diptera</taxon>
        <taxon>Brachycera</taxon>
        <taxon>Muscomorpha</taxon>
        <taxon>Hippoboscoidea</taxon>
        <taxon>Glossinidae</taxon>
        <taxon>Glossina</taxon>
    </lineage>
</organism>
<keyword evidence="9 18" id="KW-0472">Membrane</keyword>
<feature type="region of interest" description="Disordered" evidence="17">
    <location>
        <begin position="402"/>
        <end position="423"/>
    </location>
</feature>
<evidence type="ECO:0000256" key="1">
    <source>
        <dbReference type="ARBA" id="ARBA00004156"/>
    </source>
</evidence>
<comment type="similarity">
    <text evidence="3">Belongs to the VOPP1/ECOP family.</text>
</comment>
<evidence type="ECO:0000256" key="7">
    <source>
        <dbReference type="ARBA" id="ARBA00022989"/>
    </source>
</evidence>
<feature type="compositionally biased region" description="Acidic residues" evidence="17">
    <location>
        <begin position="802"/>
        <end position="813"/>
    </location>
</feature>
<evidence type="ECO:0000256" key="2">
    <source>
        <dbReference type="ARBA" id="ARBA00004656"/>
    </source>
</evidence>
<keyword evidence="7 18" id="KW-1133">Transmembrane helix</keyword>
<evidence type="ECO:0000313" key="19">
    <source>
        <dbReference type="EnsemblMetazoa" id="GPAI044042-PA"/>
    </source>
</evidence>
<evidence type="ECO:0000256" key="10">
    <source>
        <dbReference type="ARBA" id="ARBA00023163"/>
    </source>
</evidence>
<evidence type="ECO:0000256" key="11">
    <source>
        <dbReference type="ARBA" id="ARBA00023228"/>
    </source>
</evidence>
<evidence type="ECO:0000256" key="9">
    <source>
        <dbReference type="ARBA" id="ARBA00023136"/>
    </source>
</evidence>
<evidence type="ECO:0000256" key="4">
    <source>
        <dbReference type="ARBA" id="ARBA00022692"/>
    </source>
</evidence>
<evidence type="ECO:0000256" key="8">
    <source>
        <dbReference type="ARBA" id="ARBA00023015"/>
    </source>
</evidence>
<dbReference type="AlphaFoldDB" id="A0A1B0AFG9"/>
<keyword evidence="8" id="KW-0805">Transcription regulation</keyword>
<comment type="subcellular location">
    <subcellularLocation>
        <location evidence="1">Cytoplasmic vesicle membrane</location>
    </subcellularLocation>
    <subcellularLocation>
        <location evidence="16">Endomembrane system</location>
        <topology evidence="16">Single-pass type I membrane protein</topology>
    </subcellularLocation>
    <subcellularLocation>
        <location evidence="13">Late endosome membrane</location>
        <topology evidence="13">Single-pass membrane protein</topology>
    </subcellularLocation>
    <subcellularLocation>
        <location evidence="2">Lysosome membrane</location>
    </subcellularLocation>
</comment>
<dbReference type="InterPro" id="IPR026229">
    <property type="entry name" value="VOPP1"/>
</dbReference>
<dbReference type="Proteomes" id="UP000092445">
    <property type="component" value="Unassembled WGS sequence"/>
</dbReference>
<dbReference type="GO" id="GO:0005765">
    <property type="term" value="C:lysosomal membrane"/>
    <property type="evidence" value="ECO:0007669"/>
    <property type="project" value="UniProtKB-SubCell"/>
</dbReference>
<evidence type="ECO:0000256" key="18">
    <source>
        <dbReference type="SAM" id="Phobius"/>
    </source>
</evidence>
<reference evidence="19" key="2">
    <citation type="submission" date="2020-05" db="UniProtKB">
        <authorList>
            <consortium name="EnsemblMetazoa"/>
        </authorList>
    </citation>
    <scope>IDENTIFICATION</scope>
    <source>
        <strain evidence="19">IAEA</strain>
    </source>
</reference>
<evidence type="ECO:0000256" key="6">
    <source>
        <dbReference type="ARBA" id="ARBA00022753"/>
    </source>
</evidence>
<keyword evidence="4 18" id="KW-0812">Transmembrane</keyword>
<evidence type="ECO:0000256" key="5">
    <source>
        <dbReference type="ARBA" id="ARBA00022729"/>
    </source>
</evidence>
<dbReference type="PANTHER" id="PTHR14971:SF2">
    <property type="entry name" value="VESICULAR, OVEREXPRESSED IN CANCER, PROSURVIVAL PROTEIN 1"/>
    <property type="match status" value="1"/>
</dbReference>
<evidence type="ECO:0000256" key="12">
    <source>
        <dbReference type="ARBA" id="ARBA00023329"/>
    </source>
</evidence>
<protein>
    <recommendedName>
        <fullName evidence="14">WW domain binding protein VOPP1</fullName>
    </recommendedName>
    <alternativeName>
        <fullName evidence="15">Vesicular, overexpressed in cancer, prosurvival protein 1</fullName>
    </alternativeName>
</protein>
<keyword evidence="6" id="KW-0967">Endosome</keyword>
<keyword evidence="10" id="KW-0804">Transcription</keyword>
<dbReference type="PANTHER" id="PTHR14971">
    <property type="entry name" value="VESICULAR, OVEREXPRESSED IN CANCER, PROSURVIVAL PROTEIN 1"/>
    <property type="match status" value="1"/>
</dbReference>
<evidence type="ECO:0000256" key="16">
    <source>
        <dbReference type="ARBA" id="ARBA00046288"/>
    </source>
</evidence>
<dbReference type="STRING" id="7398.A0A1B0AFG9"/>
<keyword evidence="12" id="KW-0968">Cytoplasmic vesicle</keyword>
<evidence type="ECO:0000256" key="17">
    <source>
        <dbReference type="SAM" id="MobiDB-lite"/>
    </source>
</evidence>
<evidence type="ECO:0000313" key="20">
    <source>
        <dbReference type="Proteomes" id="UP000092445"/>
    </source>
</evidence>
<keyword evidence="20" id="KW-1185">Reference proteome</keyword>
<keyword evidence="5" id="KW-0732">Signal</keyword>
<evidence type="ECO:0000256" key="15">
    <source>
        <dbReference type="ARBA" id="ARBA00035715"/>
    </source>
</evidence>
<name>A0A1B0AFG9_GLOPL</name>
<evidence type="ECO:0000256" key="13">
    <source>
        <dbReference type="ARBA" id="ARBA00035628"/>
    </source>
</evidence>
<evidence type="ECO:0000256" key="3">
    <source>
        <dbReference type="ARBA" id="ARBA00006655"/>
    </source>
</evidence>
<feature type="region of interest" description="Disordered" evidence="17">
    <location>
        <begin position="769"/>
        <end position="813"/>
    </location>
</feature>
<feature type="compositionally biased region" description="Low complexity" evidence="17">
    <location>
        <begin position="657"/>
        <end position="693"/>
    </location>
</feature>
<dbReference type="GO" id="GO:0031902">
    <property type="term" value="C:late endosome membrane"/>
    <property type="evidence" value="ECO:0007669"/>
    <property type="project" value="UniProtKB-SubCell"/>
</dbReference>
<accession>A0A1B0AFG9</accession>
<dbReference type="EnsemblMetazoa" id="GPAI044042-RA">
    <property type="protein sequence ID" value="GPAI044042-PA"/>
    <property type="gene ID" value="GPAI044042"/>
</dbReference>
<proteinExistence type="inferred from homology"/>